<dbReference type="PANTHER" id="PTHR11709">
    <property type="entry name" value="MULTI-COPPER OXIDASE"/>
    <property type="match status" value="1"/>
</dbReference>
<dbReference type="InterPro" id="IPR045087">
    <property type="entry name" value="Cu-oxidase_fam"/>
</dbReference>
<evidence type="ECO:0000256" key="3">
    <source>
        <dbReference type="ARBA" id="ARBA00010609"/>
    </source>
</evidence>
<comment type="catalytic activity">
    <reaction evidence="11">
        <text>nitric oxide + Fe(III)-[cytochrome c] + H2O = Fe(II)-[cytochrome c] + nitrite + 2 H(+)</text>
        <dbReference type="Rhea" id="RHEA:15233"/>
        <dbReference type="Rhea" id="RHEA-COMP:10350"/>
        <dbReference type="Rhea" id="RHEA-COMP:14399"/>
        <dbReference type="ChEBI" id="CHEBI:15377"/>
        <dbReference type="ChEBI" id="CHEBI:15378"/>
        <dbReference type="ChEBI" id="CHEBI:16301"/>
        <dbReference type="ChEBI" id="CHEBI:16480"/>
        <dbReference type="ChEBI" id="CHEBI:29033"/>
        <dbReference type="ChEBI" id="CHEBI:29034"/>
        <dbReference type="EC" id="1.7.2.1"/>
    </reaction>
</comment>
<evidence type="ECO:0000256" key="2">
    <source>
        <dbReference type="ARBA" id="ARBA00001973"/>
    </source>
</evidence>
<feature type="binding site" description="type 1 copper site" evidence="12">
    <location>
        <position position="190"/>
    </location>
    <ligand>
        <name>Cu cation</name>
        <dbReference type="ChEBI" id="CHEBI:23378"/>
        <label>1</label>
    </ligand>
</feature>
<dbReference type="RefSeq" id="WP_211277223.1">
    <property type="nucleotide sequence ID" value="NZ_PGFG01000001.1"/>
</dbReference>
<dbReference type="InterPro" id="IPR006311">
    <property type="entry name" value="TAT_signal"/>
</dbReference>
<protein>
    <recommendedName>
        <fullName evidence="6">Copper-containing nitrite reductase</fullName>
        <ecNumber evidence="5">1.7.2.1</ecNumber>
    </recommendedName>
</protein>
<proteinExistence type="inferred from homology"/>
<sequence>MKRPNPQNKLSRADFLKTTGLMTIGASLATLAACTNSPSSSQQASSATYDASASSASGTAAIGGEVVEHPEQLPRVAADPAKVPPPPDYTGARTHEIHLVAREVLAELKKGVIFRFMTFNGQVPGPMIRVRQGDTIDLYFTSDPKNKYPHNIDFHSVYGTGGGAVALMCGPGQTRHIRFKVMYPGAFIYHCAVPDLDMHISSGMFGMMVVEPPEGLPPVDREFYIGQHEVYVKPPVNDHTEALFDMDAMMQEIPQYVLFNGAFKGLTSEGYGPMHAKQHERVRIFFVDGGPNLSSSFHPIGNVWTRAWRDGGLANVPEKYLQTINVPPGSCAVVEMDLPIAETIHLADHSITRYARKGLGADIVVSGKANPDIFNDHP</sequence>
<feature type="signal peptide" evidence="13">
    <location>
        <begin position="1"/>
        <end position="32"/>
    </location>
</feature>
<evidence type="ECO:0000313" key="15">
    <source>
        <dbReference type="EMBL" id="PJJ75983.1"/>
    </source>
</evidence>
<dbReference type="GO" id="GO:0050421">
    <property type="term" value="F:nitrite reductase (NO-forming) activity"/>
    <property type="evidence" value="ECO:0007669"/>
    <property type="project" value="UniProtKB-EC"/>
</dbReference>
<comment type="cofactor">
    <cofactor evidence="2 12">
        <name>Cu(2+)</name>
        <dbReference type="ChEBI" id="CHEBI:29036"/>
    </cofactor>
</comment>
<comment type="similarity">
    <text evidence="3">Belongs to the multicopper oxidase family.</text>
</comment>
<evidence type="ECO:0000256" key="7">
    <source>
        <dbReference type="ARBA" id="ARBA00022723"/>
    </source>
</evidence>
<keyword evidence="16" id="KW-1185">Reference proteome</keyword>
<feature type="binding site" description="type 1 copper site" evidence="12">
    <location>
        <position position="349"/>
    </location>
    <ligand>
        <name>Cu cation</name>
        <dbReference type="ChEBI" id="CHEBI:23378"/>
        <label>1</label>
    </ligand>
</feature>
<evidence type="ECO:0000256" key="6">
    <source>
        <dbReference type="ARBA" id="ARBA00017290"/>
    </source>
</evidence>
<reference evidence="15 16" key="1">
    <citation type="submission" date="2017-11" db="EMBL/GenBank/DDBJ databases">
        <title>Genomic Encyclopedia of Archaeal and Bacterial Type Strains, Phase II (KMG-II): From Individual Species to Whole Genera.</title>
        <authorList>
            <person name="Goeker M."/>
        </authorList>
    </citation>
    <scope>NUCLEOTIDE SEQUENCE [LARGE SCALE GENOMIC DNA]</scope>
    <source>
        <strain evidence="15 16">DSM 27268</strain>
    </source>
</reference>
<dbReference type="PANTHER" id="PTHR11709:SF394">
    <property type="entry name" value="FI03373P-RELATED"/>
    <property type="match status" value="1"/>
</dbReference>
<evidence type="ECO:0000256" key="8">
    <source>
        <dbReference type="ARBA" id="ARBA00022737"/>
    </source>
</evidence>
<feature type="chain" id="PRO_5014696001" description="Copper-containing nitrite reductase" evidence="13">
    <location>
        <begin position="33"/>
        <end position="378"/>
    </location>
</feature>
<comment type="subunit">
    <text evidence="4">Homotrimer.</text>
</comment>
<evidence type="ECO:0000256" key="13">
    <source>
        <dbReference type="SAM" id="SignalP"/>
    </source>
</evidence>
<feature type="binding site" description="type 1 copper site" evidence="12">
    <location>
        <position position="204"/>
    </location>
    <ligand>
        <name>Cu cation</name>
        <dbReference type="ChEBI" id="CHEBI:23378"/>
        <label>1</label>
    </ligand>
</feature>
<evidence type="ECO:0000313" key="16">
    <source>
        <dbReference type="Proteomes" id="UP000230000"/>
    </source>
</evidence>
<dbReference type="NCBIfam" id="TIGR02376">
    <property type="entry name" value="Cu_nitrite_red"/>
    <property type="match status" value="1"/>
</dbReference>
<evidence type="ECO:0000256" key="4">
    <source>
        <dbReference type="ARBA" id="ARBA00011233"/>
    </source>
</evidence>
<organism evidence="15 16">
    <name type="scientific">Thermoflavifilum aggregans</name>
    <dbReference type="NCBI Taxonomy" id="454188"/>
    <lineage>
        <taxon>Bacteria</taxon>
        <taxon>Pseudomonadati</taxon>
        <taxon>Bacteroidota</taxon>
        <taxon>Chitinophagia</taxon>
        <taxon>Chitinophagales</taxon>
        <taxon>Chitinophagaceae</taxon>
        <taxon>Thermoflavifilum</taxon>
    </lineage>
</organism>
<dbReference type="CDD" id="cd04208">
    <property type="entry name" value="CuRO_2_CuNIR"/>
    <property type="match status" value="1"/>
</dbReference>
<name>A0A2M9CVQ8_9BACT</name>
<dbReference type="EMBL" id="PGFG01000001">
    <property type="protein sequence ID" value="PJJ75983.1"/>
    <property type="molecule type" value="Genomic_DNA"/>
</dbReference>
<dbReference type="PRINTS" id="PR00695">
    <property type="entry name" value="CUNO2RDTASE"/>
</dbReference>
<evidence type="ECO:0000256" key="12">
    <source>
        <dbReference type="PIRSR" id="PIRSR601287-1"/>
    </source>
</evidence>
<keyword evidence="7 12" id="KW-0479">Metal-binding</keyword>
<evidence type="ECO:0000256" key="10">
    <source>
        <dbReference type="ARBA" id="ARBA00023008"/>
    </source>
</evidence>
<keyword evidence="13" id="KW-0732">Signal</keyword>
<dbReference type="Pfam" id="PF07732">
    <property type="entry name" value="Cu-oxidase_3"/>
    <property type="match status" value="1"/>
</dbReference>
<feature type="binding site" description="type 1 copper site" evidence="12">
    <location>
        <position position="155"/>
    </location>
    <ligand>
        <name>Cu cation</name>
        <dbReference type="ChEBI" id="CHEBI:23378"/>
        <label>1</label>
    </ligand>
</feature>
<feature type="binding site" description="type 1 copper site" evidence="12">
    <location>
        <position position="191"/>
    </location>
    <ligand>
        <name>Cu cation</name>
        <dbReference type="ChEBI" id="CHEBI:23378"/>
        <label>1</label>
    </ligand>
</feature>
<dbReference type="SUPFAM" id="SSF49503">
    <property type="entry name" value="Cupredoxins"/>
    <property type="match status" value="2"/>
</dbReference>
<comment type="cofactor">
    <cofactor evidence="1 12">
        <name>Cu(+)</name>
        <dbReference type="ChEBI" id="CHEBI:49552"/>
    </cofactor>
</comment>
<gene>
    <name evidence="15" type="ORF">BXY57_1577</name>
</gene>
<keyword evidence="8" id="KW-0677">Repeat</keyword>
<accession>A0A2M9CVQ8</accession>
<dbReference type="Proteomes" id="UP000230000">
    <property type="component" value="Unassembled WGS sequence"/>
</dbReference>
<evidence type="ECO:0000256" key="5">
    <source>
        <dbReference type="ARBA" id="ARBA00011882"/>
    </source>
</evidence>
<keyword evidence="10 12" id="KW-0186">Copper</keyword>
<feature type="binding site" description="type 1 copper site" evidence="12">
    <location>
        <position position="150"/>
    </location>
    <ligand>
        <name>Cu cation</name>
        <dbReference type="ChEBI" id="CHEBI:23378"/>
        <label>1</label>
    </ligand>
</feature>
<dbReference type="Gene3D" id="2.60.40.420">
    <property type="entry name" value="Cupredoxins - blue copper proteins"/>
    <property type="match status" value="2"/>
</dbReference>
<dbReference type="InterPro" id="IPR011707">
    <property type="entry name" value="Cu-oxidase-like_N"/>
</dbReference>
<evidence type="ECO:0000256" key="1">
    <source>
        <dbReference type="ARBA" id="ARBA00001960"/>
    </source>
</evidence>
<dbReference type="GO" id="GO:0005507">
    <property type="term" value="F:copper ion binding"/>
    <property type="evidence" value="ECO:0007669"/>
    <property type="project" value="InterPro"/>
</dbReference>
<evidence type="ECO:0000259" key="14">
    <source>
        <dbReference type="Pfam" id="PF07732"/>
    </source>
</evidence>
<dbReference type="InterPro" id="IPR008972">
    <property type="entry name" value="Cupredoxin"/>
</dbReference>
<dbReference type="CDD" id="cd11020">
    <property type="entry name" value="CuRO_1_CuNIR"/>
    <property type="match status" value="1"/>
</dbReference>
<keyword evidence="9" id="KW-0560">Oxidoreductase</keyword>
<dbReference type="PROSITE" id="PS51318">
    <property type="entry name" value="TAT"/>
    <property type="match status" value="1"/>
</dbReference>
<evidence type="ECO:0000256" key="9">
    <source>
        <dbReference type="ARBA" id="ARBA00023002"/>
    </source>
</evidence>
<feature type="domain" description="Plastocyanin-like" evidence="14">
    <location>
        <begin position="114"/>
        <end position="214"/>
    </location>
</feature>
<dbReference type="PROSITE" id="PS51257">
    <property type="entry name" value="PROKAR_LIPOPROTEIN"/>
    <property type="match status" value="1"/>
</dbReference>
<comment type="caution">
    <text evidence="15">The sequence shown here is derived from an EMBL/GenBank/DDBJ whole genome shotgun (WGS) entry which is preliminary data.</text>
</comment>
<dbReference type="EC" id="1.7.2.1" evidence="5"/>
<feature type="binding site" description="type 1 copper site" evidence="12">
    <location>
        <position position="199"/>
    </location>
    <ligand>
        <name>Cu cation</name>
        <dbReference type="ChEBI" id="CHEBI:23378"/>
        <label>1</label>
    </ligand>
</feature>
<dbReference type="AlphaFoldDB" id="A0A2M9CVQ8"/>
<evidence type="ECO:0000256" key="11">
    <source>
        <dbReference type="ARBA" id="ARBA00049340"/>
    </source>
</evidence>
<dbReference type="InterPro" id="IPR001287">
    <property type="entry name" value="NO2-reductase_Cu"/>
</dbReference>
<dbReference type="FunFam" id="2.60.40.420:FF:000093">
    <property type="entry name" value="Copper-containing nitrite reductase"/>
    <property type="match status" value="1"/>
</dbReference>